<dbReference type="STRING" id="1160509.A0A3N4I093"/>
<proteinExistence type="predicted"/>
<name>A0A3N4I093_ASCIM</name>
<dbReference type="SUPFAM" id="SSF52540">
    <property type="entry name" value="P-loop containing nucleoside triphosphate hydrolases"/>
    <property type="match status" value="1"/>
</dbReference>
<reference evidence="2 3" key="1">
    <citation type="journal article" date="2018" name="Nat. Ecol. Evol.">
        <title>Pezizomycetes genomes reveal the molecular basis of ectomycorrhizal truffle lifestyle.</title>
        <authorList>
            <person name="Murat C."/>
            <person name="Payen T."/>
            <person name="Noel B."/>
            <person name="Kuo A."/>
            <person name="Morin E."/>
            <person name="Chen J."/>
            <person name="Kohler A."/>
            <person name="Krizsan K."/>
            <person name="Balestrini R."/>
            <person name="Da Silva C."/>
            <person name="Montanini B."/>
            <person name="Hainaut M."/>
            <person name="Levati E."/>
            <person name="Barry K.W."/>
            <person name="Belfiori B."/>
            <person name="Cichocki N."/>
            <person name="Clum A."/>
            <person name="Dockter R.B."/>
            <person name="Fauchery L."/>
            <person name="Guy J."/>
            <person name="Iotti M."/>
            <person name="Le Tacon F."/>
            <person name="Lindquist E.A."/>
            <person name="Lipzen A."/>
            <person name="Malagnac F."/>
            <person name="Mello A."/>
            <person name="Molinier V."/>
            <person name="Miyauchi S."/>
            <person name="Poulain J."/>
            <person name="Riccioni C."/>
            <person name="Rubini A."/>
            <person name="Sitrit Y."/>
            <person name="Splivallo R."/>
            <person name="Traeger S."/>
            <person name="Wang M."/>
            <person name="Zifcakova L."/>
            <person name="Wipf D."/>
            <person name="Zambonelli A."/>
            <person name="Paolocci F."/>
            <person name="Nowrousian M."/>
            <person name="Ottonello S."/>
            <person name="Baldrian P."/>
            <person name="Spatafora J.W."/>
            <person name="Henrissat B."/>
            <person name="Nagy L.G."/>
            <person name="Aury J.M."/>
            <person name="Wincker P."/>
            <person name="Grigoriev I.V."/>
            <person name="Bonfante P."/>
            <person name="Martin F.M."/>
        </authorList>
    </citation>
    <scope>NUCLEOTIDE SEQUENCE [LARGE SCALE GENOMIC DNA]</scope>
    <source>
        <strain evidence="2 3">RN42</strain>
    </source>
</reference>
<organism evidence="2 3">
    <name type="scientific">Ascobolus immersus RN42</name>
    <dbReference type="NCBI Taxonomy" id="1160509"/>
    <lineage>
        <taxon>Eukaryota</taxon>
        <taxon>Fungi</taxon>
        <taxon>Dikarya</taxon>
        <taxon>Ascomycota</taxon>
        <taxon>Pezizomycotina</taxon>
        <taxon>Pezizomycetes</taxon>
        <taxon>Pezizales</taxon>
        <taxon>Ascobolaceae</taxon>
        <taxon>Ascobolus</taxon>
    </lineage>
</organism>
<sequence>MAKRALSPLTAHASDENKMLKLDGGHTEQSQYDKAAKDLVAGLRRQSKVENWSLEAFSNPQKHFEFPYPTLNVLPDKRKRKPHNFDPPYDRSESNNAGPSKLSYMGRERFRAIYEEFTDDSRNWMRHHRIYYGPEGCGKSTLFAAMAALILTTGEHRLFYIPDCEAVAASENPFEEVKKALCMTFHDKPYWQRRILDEGCNTPEKLLDVVQDYRTRKATKIIFILDQYDTFVDSDYPEAWPDAAPESTLKQKEMLCDLLLDLCAAAAYKTAYCSSGNHLKFYEAKIRAEVDSWWEKKAEGFKELEAFITNHPKRAFFEDYTGRNPLFMELALRKLSTDFRDGLIGESIKGLEFCNVFEQDVGYGHPPNPHIVEDFYRNIAASVTGTTVIAPNTAALDHRYYYFDSISSTIKASAGFVLTNARRSVYLRSVFYLSLAIVLEMIPRKKNSFEMGLAAESGCIVAIRRKGFQFNEGDVKVSLKDFTAGIFCSIPFFANPETSKNTLYITDACDIDFVIVESNITHVCQENPVLNKAQQNLYLFRVALDNVKYSESEGRLFKAWARHWKGFFSDRKIEVLEVYFIWILPSLDHEQPRCIKVAENSLVGCRHPEYTRLLMSFHDIDDTLDAALRSADAYGRDRPEKNPDMFSSAISEGT</sequence>
<dbReference type="EMBL" id="ML119723">
    <property type="protein sequence ID" value="RPA77621.1"/>
    <property type="molecule type" value="Genomic_DNA"/>
</dbReference>
<dbReference type="Proteomes" id="UP000275078">
    <property type="component" value="Unassembled WGS sequence"/>
</dbReference>
<evidence type="ECO:0008006" key="4">
    <source>
        <dbReference type="Google" id="ProtNLM"/>
    </source>
</evidence>
<evidence type="ECO:0000313" key="3">
    <source>
        <dbReference type="Proteomes" id="UP000275078"/>
    </source>
</evidence>
<dbReference type="InterPro" id="IPR027417">
    <property type="entry name" value="P-loop_NTPase"/>
</dbReference>
<dbReference type="AlphaFoldDB" id="A0A3N4I093"/>
<feature type="compositionally biased region" description="Basic and acidic residues" evidence="1">
    <location>
        <begin position="634"/>
        <end position="643"/>
    </location>
</feature>
<keyword evidence="3" id="KW-1185">Reference proteome</keyword>
<accession>A0A3N4I093</accession>
<evidence type="ECO:0000256" key="1">
    <source>
        <dbReference type="SAM" id="MobiDB-lite"/>
    </source>
</evidence>
<protein>
    <recommendedName>
        <fullName evidence="4">AAA+ ATPase domain-containing protein</fullName>
    </recommendedName>
</protein>
<feature type="region of interest" description="Disordered" evidence="1">
    <location>
        <begin position="75"/>
        <end position="101"/>
    </location>
</feature>
<gene>
    <name evidence="2" type="ORF">BJ508DRAFT_309975</name>
</gene>
<dbReference type="Gene3D" id="3.40.50.300">
    <property type="entry name" value="P-loop containing nucleotide triphosphate hydrolases"/>
    <property type="match status" value="1"/>
</dbReference>
<evidence type="ECO:0000313" key="2">
    <source>
        <dbReference type="EMBL" id="RPA77621.1"/>
    </source>
</evidence>
<feature type="compositionally biased region" description="Basic and acidic residues" evidence="1">
    <location>
        <begin position="13"/>
        <end position="26"/>
    </location>
</feature>
<feature type="region of interest" description="Disordered" evidence="1">
    <location>
        <begin position="1"/>
        <end position="30"/>
    </location>
</feature>
<feature type="region of interest" description="Disordered" evidence="1">
    <location>
        <begin position="634"/>
        <end position="654"/>
    </location>
</feature>